<protein>
    <recommendedName>
        <fullName evidence="3">Phosphoglycerate mutase</fullName>
    </recommendedName>
</protein>
<dbReference type="InterPro" id="IPR050275">
    <property type="entry name" value="PGM_Phosphatase"/>
</dbReference>
<dbReference type="InterPro" id="IPR029033">
    <property type="entry name" value="His_PPase_superfam"/>
</dbReference>
<evidence type="ECO:0000313" key="2">
    <source>
        <dbReference type="Proteomes" id="UP001429564"/>
    </source>
</evidence>
<dbReference type="RefSeq" id="WP_167681149.1">
    <property type="nucleotide sequence ID" value="NZ_QHLQ01000001.1"/>
</dbReference>
<proteinExistence type="predicted"/>
<dbReference type="PANTHER" id="PTHR48100:SF1">
    <property type="entry name" value="HISTIDINE PHOSPHATASE FAMILY PROTEIN-RELATED"/>
    <property type="match status" value="1"/>
</dbReference>
<dbReference type="PANTHER" id="PTHR48100">
    <property type="entry name" value="BROAD-SPECIFICITY PHOSPHATASE YOR283W-RELATED"/>
    <property type="match status" value="1"/>
</dbReference>
<dbReference type="EMBL" id="QHLQ01000001">
    <property type="protein sequence ID" value="NIZ59445.1"/>
    <property type="molecule type" value="Genomic_DNA"/>
</dbReference>
<dbReference type="CDD" id="cd07067">
    <property type="entry name" value="HP_PGM_like"/>
    <property type="match status" value="1"/>
</dbReference>
<dbReference type="Proteomes" id="UP001429564">
    <property type="component" value="Unassembled WGS sequence"/>
</dbReference>
<evidence type="ECO:0008006" key="3">
    <source>
        <dbReference type="Google" id="ProtNLM"/>
    </source>
</evidence>
<dbReference type="InterPro" id="IPR013078">
    <property type="entry name" value="His_Pase_superF_clade-1"/>
</dbReference>
<gene>
    <name evidence="1" type="ORF">DL239_00485</name>
</gene>
<dbReference type="SMART" id="SM00855">
    <property type="entry name" value="PGAM"/>
    <property type="match status" value="1"/>
</dbReference>
<sequence length="195" mass="21453">MKQDAKNKREFLFVRHGQTDWNIQGRLQGRSDQPLNSTGIAQAKVSAESLVGQSVGAIVSSPLLRAHRTATIISDRLGVPVMTDDDLIERNFGAFEGQLLSEIVPAGISVLDFVTMESLSADSEPWGDVCQRVSTSVDNWQNDFPDKPVLFVSHYGVISALCQNLFGEKKPAKNAVPFHFSRCGEWSMAEVMAKD</sequence>
<organism evidence="1 2">
    <name type="scientific">Parasedimentitalea denitrificans</name>
    <dbReference type="NCBI Taxonomy" id="2211118"/>
    <lineage>
        <taxon>Bacteria</taxon>
        <taxon>Pseudomonadati</taxon>
        <taxon>Pseudomonadota</taxon>
        <taxon>Alphaproteobacteria</taxon>
        <taxon>Rhodobacterales</taxon>
        <taxon>Paracoccaceae</taxon>
        <taxon>Parasedimentitalea</taxon>
    </lineage>
</organism>
<accession>A0ABX0W597</accession>
<dbReference type="Gene3D" id="3.40.50.1240">
    <property type="entry name" value="Phosphoglycerate mutase-like"/>
    <property type="match status" value="1"/>
</dbReference>
<comment type="caution">
    <text evidence="1">The sequence shown here is derived from an EMBL/GenBank/DDBJ whole genome shotgun (WGS) entry which is preliminary data.</text>
</comment>
<keyword evidence="2" id="KW-1185">Reference proteome</keyword>
<reference evidence="1 2" key="1">
    <citation type="submission" date="2018-05" db="EMBL/GenBank/DDBJ databases">
        <authorList>
            <person name="Zhang Y.-J."/>
        </authorList>
    </citation>
    <scope>NUCLEOTIDE SEQUENCE [LARGE SCALE GENOMIC DNA]</scope>
    <source>
        <strain evidence="1 2">CY04</strain>
    </source>
</reference>
<dbReference type="SUPFAM" id="SSF53254">
    <property type="entry name" value="Phosphoglycerate mutase-like"/>
    <property type="match status" value="1"/>
</dbReference>
<evidence type="ECO:0000313" key="1">
    <source>
        <dbReference type="EMBL" id="NIZ59445.1"/>
    </source>
</evidence>
<name>A0ABX0W597_9RHOB</name>
<dbReference type="Pfam" id="PF00300">
    <property type="entry name" value="His_Phos_1"/>
    <property type="match status" value="1"/>
</dbReference>